<dbReference type="GO" id="GO:0003700">
    <property type="term" value="F:DNA-binding transcription factor activity"/>
    <property type="evidence" value="ECO:0007669"/>
    <property type="project" value="InterPro"/>
</dbReference>
<dbReference type="RefSeq" id="WP_207141145.1">
    <property type="nucleotide sequence ID" value="NZ_JAEKJZ010000002.1"/>
</dbReference>
<evidence type="ECO:0000256" key="1">
    <source>
        <dbReference type="ARBA" id="ARBA00009437"/>
    </source>
</evidence>
<dbReference type="SUPFAM" id="SSF46785">
    <property type="entry name" value="Winged helix' DNA-binding domain"/>
    <property type="match status" value="1"/>
</dbReference>
<dbReference type="PANTHER" id="PTHR30537">
    <property type="entry name" value="HTH-TYPE TRANSCRIPTIONAL REGULATOR"/>
    <property type="match status" value="1"/>
</dbReference>
<evidence type="ECO:0000256" key="2">
    <source>
        <dbReference type="ARBA" id="ARBA00023015"/>
    </source>
</evidence>
<name>A0A939EGV6_9HYPH</name>
<dbReference type="Proteomes" id="UP000664096">
    <property type="component" value="Unassembled WGS sequence"/>
</dbReference>
<gene>
    <name evidence="6" type="ORF">JF539_13235</name>
</gene>
<dbReference type="SUPFAM" id="SSF53850">
    <property type="entry name" value="Periplasmic binding protein-like II"/>
    <property type="match status" value="1"/>
</dbReference>
<protein>
    <submittedName>
        <fullName evidence="6">LysR family transcriptional regulator</fullName>
    </submittedName>
</protein>
<dbReference type="InterPro" id="IPR036388">
    <property type="entry name" value="WH-like_DNA-bd_sf"/>
</dbReference>
<dbReference type="InterPro" id="IPR036390">
    <property type="entry name" value="WH_DNA-bd_sf"/>
</dbReference>
<feature type="domain" description="HTH lysR-type" evidence="5">
    <location>
        <begin position="5"/>
        <end position="62"/>
    </location>
</feature>
<dbReference type="EMBL" id="JAEKJZ010000002">
    <property type="protein sequence ID" value="MBN9671304.1"/>
    <property type="molecule type" value="Genomic_DNA"/>
</dbReference>
<keyword evidence="2" id="KW-0805">Transcription regulation</keyword>
<evidence type="ECO:0000313" key="7">
    <source>
        <dbReference type="Proteomes" id="UP000664096"/>
    </source>
</evidence>
<dbReference type="GO" id="GO:0006351">
    <property type="term" value="P:DNA-templated transcription"/>
    <property type="evidence" value="ECO:0007669"/>
    <property type="project" value="TreeGrafter"/>
</dbReference>
<dbReference type="InterPro" id="IPR005119">
    <property type="entry name" value="LysR_subst-bd"/>
</dbReference>
<dbReference type="PROSITE" id="PS50931">
    <property type="entry name" value="HTH_LYSR"/>
    <property type="match status" value="1"/>
</dbReference>
<dbReference type="GO" id="GO:0043565">
    <property type="term" value="F:sequence-specific DNA binding"/>
    <property type="evidence" value="ECO:0007669"/>
    <property type="project" value="TreeGrafter"/>
</dbReference>
<dbReference type="Gene3D" id="1.10.10.10">
    <property type="entry name" value="Winged helix-like DNA-binding domain superfamily/Winged helix DNA-binding domain"/>
    <property type="match status" value="1"/>
</dbReference>
<proteinExistence type="inferred from homology"/>
<organism evidence="6 7">
    <name type="scientific">Roseibium aggregatum</name>
    <dbReference type="NCBI Taxonomy" id="187304"/>
    <lineage>
        <taxon>Bacteria</taxon>
        <taxon>Pseudomonadati</taxon>
        <taxon>Pseudomonadota</taxon>
        <taxon>Alphaproteobacteria</taxon>
        <taxon>Hyphomicrobiales</taxon>
        <taxon>Stappiaceae</taxon>
        <taxon>Roseibium</taxon>
    </lineage>
</organism>
<keyword evidence="4" id="KW-0804">Transcription</keyword>
<dbReference type="PANTHER" id="PTHR30537:SF79">
    <property type="entry name" value="TRANSCRIPTIONAL REGULATOR-RELATED"/>
    <property type="match status" value="1"/>
</dbReference>
<evidence type="ECO:0000259" key="5">
    <source>
        <dbReference type="PROSITE" id="PS50931"/>
    </source>
</evidence>
<evidence type="ECO:0000313" key="6">
    <source>
        <dbReference type="EMBL" id="MBN9671304.1"/>
    </source>
</evidence>
<evidence type="ECO:0000256" key="4">
    <source>
        <dbReference type="ARBA" id="ARBA00023163"/>
    </source>
</evidence>
<sequence length="292" mass="31412">MDSLPNLLWLRSFEAASRLGSFTAAGVELGLTQAAVSGHISALETRLGHALFHRTTRKVDLTESGRAYLPAVRKALQDLAKSTENLFGGKISGAVTLRAPISVATLVIAPALAAFLESQPELNIRLLSAIWADTALETNIDFEIRLGAGQWPGCQAEKLGDDFVVPVCSPFLAKGLKTPADLLKLPRAHILGFDDHWPRFFETLALPVHSPTPSVTVDTSIAALEWVSSGGGAALLLERAARPLAASGRIAIPFKEKIPLGQGHYLIHRQNAPPSRPAVRVTENWLRELFGS</sequence>
<dbReference type="FunFam" id="1.10.10.10:FF:000001">
    <property type="entry name" value="LysR family transcriptional regulator"/>
    <property type="match status" value="1"/>
</dbReference>
<accession>A0A939EGV6</accession>
<keyword evidence="3" id="KW-0238">DNA-binding</keyword>
<reference evidence="6" key="1">
    <citation type="submission" date="2020-12" db="EMBL/GenBank/DDBJ databases">
        <title>Oil enriched cultivation method for isolating marine PHA-producing bacteria.</title>
        <authorList>
            <person name="Zheng W."/>
            <person name="Yu S."/>
            <person name="Huang Y."/>
        </authorList>
    </citation>
    <scope>NUCLEOTIDE SEQUENCE</scope>
    <source>
        <strain evidence="6">SY-2-12</strain>
    </source>
</reference>
<comment type="caution">
    <text evidence="6">The sequence shown here is derived from an EMBL/GenBank/DDBJ whole genome shotgun (WGS) entry which is preliminary data.</text>
</comment>
<dbReference type="InterPro" id="IPR000847">
    <property type="entry name" value="LysR_HTH_N"/>
</dbReference>
<dbReference type="Pfam" id="PF00126">
    <property type="entry name" value="HTH_1"/>
    <property type="match status" value="1"/>
</dbReference>
<comment type="similarity">
    <text evidence="1">Belongs to the LysR transcriptional regulatory family.</text>
</comment>
<dbReference type="Gene3D" id="3.40.190.10">
    <property type="entry name" value="Periplasmic binding protein-like II"/>
    <property type="match status" value="2"/>
</dbReference>
<dbReference type="InterPro" id="IPR058163">
    <property type="entry name" value="LysR-type_TF_proteobact-type"/>
</dbReference>
<dbReference type="PRINTS" id="PR00039">
    <property type="entry name" value="HTHLYSR"/>
</dbReference>
<dbReference type="Pfam" id="PF03466">
    <property type="entry name" value="LysR_substrate"/>
    <property type="match status" value="1"/>
</dbReference>
<evidence type="ECO:0000256" key="3">
    <source>
        <dbReference type="ARBA" id="ARBA00023125"/>
    </source>
</evidence>
<dbReference type="AlphaFoldDB" id="A0A939EGV6"/>